<evidence type="ECO:0000313" key="3">
    <source>
        <dbReference type="Proteomes" id="UP000887013"/>
    </source>
</evidence>
<comment type="caution">
    <text evidence="2">The sequence shown here is derived from an EMBL/GenBank/DDBJ whole genome shotgun (WGS) entry which is preliminary data.</text>
</comment>
<dbReference type="OrthoDB" id="6432284at2759"/>
<reference evidence="2" key="1">
    <citation type="submission" date="2020-08" db="EMBL/GenBank/DDBJ databases">
        <title>Multicomponent nature underlies the extraordinary mechanical properties of spider dragline silk.</title>
        <authorList>
            <person name="Kono N."/>
            <person name="Nakamura H."/>
            <person name="Mori M."/>
            <person name="Yoshida Y."/>
            <person name="Ohtoshi R."/>
            <person name="Malay A.D."/>
            <person name="Moran D.A.P."/>
            <person name="Tomita M."/>
            <person name="Numata K."/>
            <person name="Arakawa K."/>
        </authorList>
    </citation>
    <scope>NUCLEOTIDE SEQUENCE</scope>
</reference>
<evidence type="ECO:0000313" key="2">
    <source>
        <dbReference type="EMBL" id="GFS92340.1"/>
    </source>
</evidence>
<gene>
    <name evidence="2" type="ORF">NPIL_374911</name>
</gene>
<keyword evidence="3" id="KW-1185">Reference proteome</keyword>
<dbReference type="Proteomes" id="UP000887013">
    <property type="component" value="Unassembled WGS sequence"/>
</dbReference>
<accession>A0A8X6TBH1</accession>
<feature type="transmembrane region" description="Helical" evidence="1">
    <location>
        <begin position="88"/>
        <end position="111"/>
    </location>
</feature>
<keyword evidence="1" id="KW-1133">Transmembrane helix</keyword>
<proteinExistence type="predicted"/>
<keyword evidence="1" id="KW-0472">Membrane</keyword>
<evidence type="ECO:0000256" key="1">
    <source>
        <dbReference type="SAM" id="Phobius"/>
    </source>
</evidence>
<dbReference type="EMBL" id="BMAW01099898">
    <property type="protein sequence ID" value="GFS92340.1"/>
    <property type="molecule type" value="Genomic_DNA"/>
</dbReference>
<organism evidence="2 3">
    <name type="scientific">Nephila pilipes</name>
    <name type="common">Giant wood spider</name>
    <name type="synonym">Nephila maculata</name>
    <dbReference type="NCBI Taxonomy" id="299642"/>
    <lineage>
        <taxon>Eukaryota</taxon>
        <taxon>Metazoa</taxon>
        <taxon>Ecdysozoa</taxon>
        <taxon>Arthropoda</taxon>
        <taxon>Chelicerata</taxon>
        <taxon>Arachnida</taxon>
        <taxon>Araneae</taxon>
        <taxon>Araneomorphae</taxon>
        <taxon>Entelegynae</taxon>
        <taxon>Araneoidea</taxon>
        <taxon>Nephilidae</taxon>
        <taxon>Nephila</taxon>
    </lineage>
</organism>
<name>A0A8X6TBH1_NEPPI</name>
<protein>
    <submittedName>
        <fullName evidence="2">Uncharacterized protein</fullName>
    </submittedName>
</protein>
<keyword evidence="1" id="KW-0812">Transmembrane</keyword>
<dbReference type="AlphaFoldDB" id="A0A8X6TBH1"/>
<sequence>MDENLLEKIEASYPLECYPLNRLTRKPIILLKLLCFIMNSCQRFSNKTRPWKGTNFETVFTAESLLKRLANAPKLEPHQRPKDLTIEAIFVIFLFFIFVGLSAIGTLITVFENFQRDRVKRKSSTDGNIPKKVVFSERKKT</sequence>